<sequence>MFEEILLPVDGSEDATAAATRGFDIARAHGSRVHVICVADTGPLSDYQLPGERTSAAEALGDRAERVVESVVASAATDGIEVTTATPTGPAPETILDYADEVEADLIVMGTRGRGGVERLMLGSVTEHVVRRSDVDVLVHGGTD</sequence>
<evidence type="ECO:0000259" key="2">
    <source>
        <dbReference type="Pfam" id="PF00582"/>
    </source>
</evidence>
<dbReference type="Proteomes" id="UP000002698">
    <property type="component" value="Chromosome"/>
</dbReference>
<dbReference type="InterPro" id="IPR006015">
    <property type="entry name" value="Universal_stress_UspA"/>
</dbReference>
<evidence type="ECO:0000313" key="4">
    <source>
        <dbReference type="Proteomes" id="UP000002698"/>
    </source>
</evidence>
<proteinExistence type="inferred from homology"/>
<accession>A0A1U7EWC5</accession>
<dbReference type="Pfam" id="PF00582">
    <property type="entry name" value="Usp"/>
    <property type="match status" value="1"/>
</dbReference>
<evidence type="ECO:0000256" key="1">
    <source>
        <dbReference type="ARBA" id="ARBA00008791"/>
    </source>
</evidence>
<dbReference type="GeneID" id="3701482"/>
<dbReference type="AlphaFoldDB" id="A0A1U7EWC5"/>
<keyword evidence="4" id="KW-1185">Reference proteome</keyword>
<dbReference type="eggNOG" id="arCOG02053">
    <property type="taxonomic scope" value="Archaea"/>
</dbReference>
<dbReference type="InterPro" id="IPR006016">
    <property type="entry name" value="UspA"/>
</dbReference>
<dbReference type="PRINTS" id="PR01438">
    <property type="entry name" value="UNVRSLSTRESS"/>
</dbReference>
<protein>
    <submittedName>
        <fullName evidence="3">UspA domain protein</fullName>
    </submittedName>
</protein>
<name>A0A1U7EWC5_NATPD</name>
<gene>
    <name evidence="3" type="ordered locus">NP_2550A</name>
</gene>
<dbReference type="OrthoDB" id="105697at2157"/>
<dbReference type="EnsemblBacteria" id="CAI49366">
    <property type="protein sequence ID" value="CAI49366"/>
    <property type="gene ID" value="NP_2550A"/>
</dbReference>
<dbReference type="InterPro" id="IPR014729">
    <property type="entry name" value="Rossmann-like_a/b/a_fold"/>
</dbReference>
<feature type="domain" description="UspA" evidence="2">
    <location>
        <begin position="1"/>
        <end position="139"/>
    </location>
</feature>
<reference evidence="3 4" key="1">
    <citation type="journal article" date="2005" name="Genome Res.">
        <title>Living with two extremes: conclusions from the genome sequence of Natronomonas pharaonis.</title>
        <authorList>
            <person name="Falb M."/>
            <person name="Pfeiffer F."/>
            <person name="Palm P."/>
            <person name="Rodewald K."/>
            <person name="Hickmann V."/>
            <person name="Tittor J."/>
            <person name="Oesterhelt D."/>
        </authorList>
    </citation>
    <scope>NUCLEOTIDE SEQUENCE [LARGE SCALE GENOMIC DNA]</scope>
    <source>
        <strain evidence="4">ATCC 35678 / DSM 2160 / CIP 103997 / JCM 8858 / NBRC 14720 / NCIMB 2260 / Gabara</strain>
    </source>
</reference>
<dbReference type="KEGG" id="nph:NP_2550A"/>
<dbReference type="STRING" id="348780.NP_2550A"/>
<evidence type="ECO:0000313" key="3">
    <source>
        <dbReference type="EMBL" id="CAI49366.1"/>
    </source>
</evidence>
<dbReference type="PANTHER" id="PTHR46268">
    <property type="entry name" value="STRESS RESPONSE PROTEIN NHAX"/>
    <property type="match status" value="1"/>
</dbReference>
<dbReference type="EMBL" id="CR936257">
    <property type="protein sequence ID" value="CAI49366.1"/>
    <property type="molecule type" value="Genomic_DNA"/>
</dbReference>
<comment type="similarity">
    <text evidence="1">Belongs to the universal stress protein A family.</text>
</comment>
<dbReference type="HOGENOM" id="CLU_049301_11_0_2"/>
<dbReference type="PANTHER" id="PTHR46268:SF6">
    <property type="entry name" value="UNIVERSAL STRESS PROTEIN UP12"/>
    <property type="match status" value="1"/>
</dbReference>
<dbReference type="RefSeq" id="WP_011322991.1">
    <property type="nucleotide sequence ID" value="NC_007426.1"/>
</dbReference>
<dbReference type="CDD" id="cd00293">
    <property type="entry name" value="USP-like"/>
    <property type="match status" value="1"/>
</dbReference>
<organism evidence="3 4">
    <name type="scientific">Natronomonas pharaonis (strain ATCC 35678 / DSM 2160 / CIP 103997 / JCM 8858 / NBRC 14720 / NCIMB 2260 / Gabara)</name>
    <name type="common">Halobacterium pharaonis</name>
    <dbReference type="NCBI Taxonomy" id="348780"/>
    <lineage>
        <taxon>Archaea</taxon>
        <taxon>Methanobacteriati</taxon>
        <taxon>Methanobacteriota</taxon>
        <taxon>Stenosarchaea group</taxon>
        <taxon>Halobacteria</taxon>
        <taxon>Halobacteriales</taxon>
        <taxon>Natronomonadaceae</taxon>
        <taxon>Natronomonas</taxon>
    </lineage>
</organism>
<dbReference type="Gene3D" id="3.40.50.620">
    <property type="entry name" value="HUPs"/>
    <property type="match status" value="1"/>
</dbReference>
<dbReference type="SUPFAM" id="SSF52402">
    <property type="entry name" value="Adenine nucleotide alpha hydrolases-like"/>
    <property type="match status" value="1"/>
</dbReference>